<dbReference type="InParanoid" id="A0A1J7IIY0"/>
<gene>
    <name evidence="2" type="ORF">CONLIGDRAFT_429128</name>
</gene>
<protein>
    <recommendedName>
        <fullName evidence="4">DUF3984 domain-containing protein</fullName>
    </recommendedName>
</protein>
<feature type="compositionally biased region" description="Basic and acidic residues" evidence="1">
    <location>
        <begin position="175"/>
        <end position="193"/>
    </location>
</feature>
<feature type="compositionally biased region" description="Polar residues" evidence="1">
    <location>
        <begin position="80"/>
        <end position="92"/>
    </location>
</feature>
<name>A0A1J7IIY0_9PEZI</name>
<feature type="compositionally biased region" description="Low complexity" evidence="1">
    <location>
        <begin position="25"/>
        <end position="34"/>
    </location>
</feature>
<keyword evidence="3" id="KW-1185">Reference proteome</keyword>
<evidence type="ECO:0000313" key="2">
    <source>
        <dbReference type="EMBL" id="OIW27414.1"/>
    </source>
</evidence>
<evidence type="ECO:0008006" key="4">
    <source>
        <dbReference type="Google" id="ProtNLM"/>
    </source>
</evidence>
<dbReference type="Proteomes" id="UP000182658">
    <property type="component" value="Unassembled WGS sequence"/>
</dbReference>
<organism evidence="2 3">
    <name type="scientific">Coniochaeta ligniaria NRRL 30616</name>
    <dbReference type="NCBI Taxonomy" id="1408157"/>
    <lineage>
        <taxon>Eukaryota</taxon>
        <taxon>Fungi</taxon>
        <taxon>Dikarya</taxon>
        <taxon>Ascomycota</taxon>
        <taxon>Pezizomycotina</taxon>
        <taxon>Sordariomycetes</taxon>
        <taxon>Sordariomycetidae</taxon>
        <taxon>Coniochaetales</taxon>
        <taxon>Coniochaetaceae</taxon>
        <taxon>Coniochaeta</taxon>
    </lineage>
</organism>
<feature type="compositionally biased region" description="Polar residues" evidence="1">
    <location>
        <begin position="158"/>
        <end position="171"/>
    </location>
</feature>
<dbReference type="STRING" id="1408157.A0A1J7IIY0"/>
<feature type="compositionally biased region" description="Basic and acidic residues" evidence="1">
    <location>
        <begin position="368"/>
        <end position="379"/>
    </location>
</feature>
<dbReference type="EMBL" id="KV875099">
    <property type="protein sequence ID" value="OIW27414.1"/>
    <property type="molecule type" value="Genomic_DNA"/>
</dbReference>
<feature type="region of interest" description="Disordered" evidence="1">
    <location>
        <begin position="321"/>
        <end position="381"/>
    </location>
</feature>
<evidence type="ECO:0000313" key="3">
    <source>
        <dbReference type="Proteomes" id="UP000182658"/>
    </source>
</evidence>
<feature type="compositionally biased region" description="Low complexity" evidence="1">
    <location>
        <begin position="213"/>
        <end position="224"/>
    </location>
</feature>
<dbReference type="InterPro" id="IPR025040">
    <property type="entry name" value="DUF3984"/>
</dbReference>
<evidence type="ECO:0000256" key="1">
    <source>
        <dbReference type="SAM" id="MobiDB-lite"/>
    </source>
</evidence>
<reference evidence="2 3" key="1">
    <citation type="submission" date="2016-10" db="EMBL/GenBank/DDBJ databases">
        <title>Draft genome sequence of Coniochaeta ligniaria NRRL30616, a lignocellulolytic fungus for bioabatement of inhibitors in plant biomass hydrolysates.</title>
        <authorList>
            <consortium name="DOE Joint Genome Institute"/>
            <person name="Jimenez D.J."/>
            <person name="Hector R.E."/>
            <person name="Riley R."/>
            <person name="Sun H."/>
            <person name="Grigoriev I.V."/>
            <person name="Van Elsas J.D."/>
            <person name="Nichols N.N."/>
        </authorList>
    </citation>
    <scope>NUCLEOTIDE SEQUENCE [LARGE SCALE GENOMIC DNA]</scope>
    <source>
        <strain evidence="2 3">NRRL 30616</strain>
    </source>
</reference>
<feature type="region of interest" description="Disordered" evidence="1">
    <location>
        <begin position="153"/>
        <end position="234"/>
    </location>
</feature>
<dbReference type="Pfam" id="PF13136">
    <property type="entry name" value="DUF3984"/>
    <property type="match status" value="1"/>
</dbReference>
<dbReference type="AlphaFoldDB" id="A0A1J7IIY0"/>
<feature type="region of interest" description="Disordered" evidence="1">
    <location>
        <begin position="1"/>
        <end position="131"/>
    </location>
</feature>
<proteinExistence type="predicted"/>
<feature type="compositionally biased region" description="Acidic residues" evidence="1">
    <location>
        <begin position="321"/>
        <end position="331"/>
    </location>
</feature>
<dbReference type="OrthoDB" id="5339776at2759"/>
<accession>A0A1J7IIY0</accession>
<sequence length="397" mass="43139">MDVAYNQHASHVRRKNRSTTNLNRLTLAPLTTKLPLDDGTSIDDYHPDPLSAPPSYLQGKSAPTTPRLLSRSPGPFPRSARSQSHTRGTSTPAALPKSKSTTHLHHASASSHVTQRPGHGRRKTGGVSRDENIASAIDTDWLLRAGALISTETRESKGQSWLVSRASSVSLAGSDPERAEEEAHLAREREYLASRRGSLNTDEQAYGPSPSASRLGSRSQSRVGSRGGLMTPSEQRRSVDGYFAQHAHYHQHVQLEDDEDESASNAAGPDFVSLDTKLEAVEADTSYEDEVQVRRLVKNGGAGAGTWFGNVLGWGLFSVEENEEESDDEGDGQARDYDGEGEGEPVQFSAEGRRRSTTRQFEGIPSPVEKRIPPPKADEGGWQDAAWLLSVASKVLL</sequence>